<feature type="region of interest" description="Disordered" evidence="1">
    <location>
        <begin position="1"/>
        <end position="20"/>
    </location>
</feature>
<dbReference type="AlphaFoldDB" id="A0A8J3Q3W9"/>
<dbReference type="Proteomes" id="UP000612899">
    <property type="component" value="Unassembled WGS sequence"/>
</dbReference>
<protein>
    <submittedName>
        <fullName evidence="2">Uncharacterized protein</fullName>
    </submittedName>
</protein>
<organism evidence="2 3">
    <name type="scientific">Rhizocola hellebori</name>
    <dbReference type="NCBI Taxonomy" id="1392758"/>
    <lineage>
        <taxon>Bacteria</taxon>
        <taxon>Bacillati</taxon>
        <taxon>Actinomycetota</taxon>
        <taxon>Actinomycetes</taxon>
        <taxon>Micromonosporales</taxon>
        <taxon>Micromonosporaceae</taxon>
        <taxon>Rhizocola</taxon>
    </lineage>
</organism>
<reference evidence="2" key="1">
    <citation type="submission" date="2021-01" db="EMBL/GenBank/DDBJ databases">
        <title>Whole genome shotgun sequence of Rhizocola hellebori NBRC 109834.</title>
        <authorList>
            <person name="Komaki H."/>
            <person name="Tamura T."/>
        </authorList>
    </citation>
    <scope>NUCLEOTIDE SEQUENCE</scope>
    <source>
        <strain evidence="2">NBRC 109834</strain>
    </source>
</reference>
<evidence type="ECO:0000256" key="1">
    <source>
        <dbReference type="SAM" id="MobiDB-lite"/>
    </source>
</evidence>
<evidence type="ECO:0000313" key="3">
    <source>
        <dbReference type="Proteomes" id="UP000612899"/>
    </source>
</evidence>
<dbReference type="EMBL" id="BONY01000004">
    <property type="protein sequence ID" value="GIH02887.1"/>
    <property type="molecule type" value="Genomic_DNA"/>
</dbReference>
<gene>
    <name evidence="2" type="ORF">Rhe02_09540</name>
</gene>
<accession>A0A8J3Q3W9</accession>
<sequence>MGTGKADQHWLSQGGEGGFQLRHVVGKDKGRFHGKVPPDMDSADG</sequence>
<comment type="caution">
    <text evidence="2">The sequence shown here is derived from an EMBL/GenBank/DDBJ whole genome shotgun (WGS) entry which is preliminary data.</text>
</comment>
<proteinExistence type="predicted"/>
<name>A0A8J3Q3W9_9ACTN</name>
<evidence type="ECO:0000313" key="2">
    <source>
        <dbReference type="EMBL" id="GIH02887.1"/>
    </source>
</evidence>
<keyword evidence="3" id="KW-1185">Reference proteome</keyword>